<reference evidence="3" key="1">
    <citation type="submission" date="2019-11" db="EMBL/GenBank/DDBJ databases">
        <title>Characterization of Clostridium perfringens isolates from swine manure treated agricultural soils.</title>
        <authorList>
            <person name="Wushke S.T."/>
        </authorList>
    </citation>
    <scope>NUCLEOTIDE SEQUENCE</scope>
    <source>
        <strain evidence="3">X62</strain>
    </source>
</reference>
<dbReference type="SUPFAM" id="SSF51412">
    <property type="entry name" value="Inosine monophosphate dehydrogenase (IMPDH)"/>
    <property type="match status" value="1"/>
</dbReference>
<dbReference type="InterPro" id="IPR005990">
    <property type="entry name" value="IMP_DH"/>
</dbReference>
<evidence type="ECO:0000313" key="4">
    <source>
        <dbReference type="Proteomes" id="UP001288944"/>
    </source>
</evidence>
<dbReference type="EMBL" id="WNUR01000970">
    <property type="protein sequence ID" value="MDZ7543239.1"/>
    <property type="molecule type" value="Genomic_DNA"/>
</dbReference>
<evidence type="ECO:0000256" key="1">
    <source>
        <dbReference type="ARBA" id="ARBA00005502"/>
    </source>
</evidence>
<dbReference type="EC" id="1.1.1.205" evidence="3"/>
<feature type="domain" description="IMP dehydrogenase/GMP reductase" evidence="2">
    <location>
        <begin position="2"/>
        <end position="98"/>
    </location>
</feature>
<dbReference type="AlphaFoldDB" id="A0AAW9K6F1"/>
<dbReference type="GO" id="GO:0006183">
    <property type="term" value="P:GTP biosynthetic process"/>
    <property type="evidence" value="ECO:0007669"/>
    <property type="project" value="TreeGrafter"/>
</dbReference>
<dbReference type="InterPro" id="IPR013785">
    <property type="entry name" value="Aldolase_TIM"/>
</dbReference>
<evidence type="ECO:0000259" key="2">
    <source>
        <dbReference type="Pfam" id="PF00478"/>
    </source>
</evidence>
<accession>A0AAW9K6F1</accession>
<dbReference type="PANTHER" id="PTHR11911">
    <property type="entry name" value="INOSINE-5-MONOPHOSPHATE DEHYDROGENASE RELATED"/>
    <property type="match status" value="1"/>
</dbReference>
<protein>
    <submittedName>
        <fullName evidence="3">IMP dehydrogenase</fullName>
        <ecNumber evidence="3">1.1.1.205</ecNumber>
    </submittedName>
</protein>
<comment type="caution">
    <text evidence="3">The sequence shown here is derived from an EMBL/GenBank/DDBJ whole genome shotgun (WGS) entry which is preliminary data.</text>
</comment>
<comment type="similarity">
    <text evidence="1">Belongs to the IMPDH/GMPR family.</text>
</comment>
<proteinExistence type="inferred from homology"/>
<evidence type="ECO:0000313" key="3">
    <source>
        <dbReference type="EMBL" id="MDZ7543239.1"/>
    </source>
</evidence>
<keyword evidence="3" id="KW-0560">Oxidoreductase</keyword>
<dbReference type="Gene3D" id="3.20.20.70">
    <property type="entry name" value="Aldolase class I"/>
    <property type="match status" value="1"/>
</dbReference>
<dbReference type="PANTHER" id="PTHR11911:SF111">
    <property type="entry name" value="INOSINE-5'-MONOPHOSPHATE DEHYDROGENASE"/>
    <property type="match status" value="1"/>
</dbReference>
<dbReference type="GO" id="GO:0003938">
    <property type="term" value="F:IMP dehydrogenase activity"/>
    <property type="evidence" value="ECO:0007669"/>
    <property type="project" value="UniProtKB-EC"/>
</dbReference>
<dbReference type="SMART" id="SM01240">
    <property type="entry name" value="IMPDH"/>
    <property type="match status" value="1"/>
</dbReference>
<sequence>MEIYQGRSYKVYRGMGSLGAMEKGSSDRYFQNGTKKFVPEGVEGRVAYKGYVADTIYQLIGGIRSGMGYLGSADLDTLYETAKFVVQTSSGIRESHPHDVNITKEAPNYSK</sequence>
<dbReference type="InterPro" id="IPR001093">
    <property type="entry name" value="IMP_DH_GMPRt"/>
</dbReference>
<dbReference type="Pfam" id="PF00478">
    <property type="entry name" value="IMPDH"/>
    <property type="match status" value="1"/>
</dbReference>
<gene>
    <name evidence="3" type="ORF">GNF83_19080</name>
</gene>
<organism evidence="3 4">
    <name type="scientific">Clostridium perfringens</name>
    <dbReference type="NCBI Taxonomy" id="1502"/>
    <lineage>
        <taxon>Bacteria</taxon>
        <taxon>Bacillati</taxon>
        <taxon>Bacillota</taxon>
        <taxon>Clostridia</taxon>
        <taxon>Eubacteriales</taxon>
        <taxon>Clostridiaceae</taxon>
        <taxon>Clostridium</taxon>
    </lineage>
</organism>
<dbReference type="Proteomes" id="UP001288944">
    <property type="component" value="Unassembled WGS sequence"/>
</dbReference>
<name>A0AAW9K6F1_CLOPF</name>
<feature type="non-terminal residue" evidence="3">
    <location>
        <position position="1"/>
    </location>
</feature>